<dbReference type="EMBL" id="GG666603">
    <property type="protein sequence ID" value="EEN50307.1"/>
    <property type="molecule type" value="Genomic_DNA"/>
</dbReference>
<dbReference type="InParanoid" id="C3ZBS0"/>
<reference evidence="1" key="1">
    <citation type="journal article" date="2008" name="Nature">
        <title>The amphioxus genome and the evolution of the chordate karyotype.</title>
        <authorList>
            <consortium name="US DOE Joint Genome Institute (JGI-PGF)"/>
            <person name="Putnam N.H."/>
            <person name="Butts T."/>
            <person name="Ferrier D.E.K."/>
            <person name="Furlong R.F."/>
            <person name="Hellsten U."/>
            <person name="Kawashima T."/>
            <person name="Robinson-Rechavi M."/>
            <person name="Shoguchi E."/>
            <person name="Terry A."/>
            <person name="Yu J.-K."/>
            <person name="Benito-Gutierrez E.L."/>
            <person name="Dubchak I."/>
            <person name="Garcia-Fernandez J."/>
            <person name="Gibson-Brown J.J."/>
            <person name="Grigoriev I.V."/>
            <person name="Horton A.C."/>
            <person name="de Jong P.J."/>
            <person name="Jurka J."/>
            <person name="Kapitonov V.V."/>
            <person name="Kohara Y."/>
            <person name="Kuroki Y."/>
            <person name="Lindquist E."/>
            <person name="Lucas S."/>
            <person name="Osoegawa K."/>
            <person name="Pennacchio L.A."/>
            <person name="Salamov A.A."/>
            <person name="Satou Y."/>
            <person name="Sauka-Spengler T."/>
            <person name="Schmutz J."/>
            <person name="Shin-I T."/>
            <person name="Toyoda A."/>
            <person name="Bronner-Fraser M."/>
            <person name="Fujiyama A."/>
            <person name="Holland L.Z."/>
            <person name="Holland P.W.H."/>
            <person name="Satoh N."/>
            <person name="Rokhsar D.S."/>
        </authorList>
    </citation>
    <scope>NUCLEOTIDE SEQUENCE [LARGE SCALE GENOMIC DNA]</scope>
    <source>
        <strain evidence="1">S238N-H82</strain>
        <tissue evidence="1">Testes</tissue>
    </source>
</reference>
<gene>
    <name evidence="1" type="ORF">BRAFLDRAFT_65152</name>
</gene>
<proteinExistence type="predicted"/>
<sequence>MATVSHCVRDEAASMLMPTATTITPAALQAIPQKSTAATVSFRNTNPIKAVKTGIDPWMIPKAIPGTTKTKDKNAKIVPKLSVTADRDKITVCGVSSVVIFGLNQSIATRIQNNCTTFMRNISWSPGTPAWLLKAMNCAAKALSNAQRRENGILRSVPILAPCIDILSLPLQTSQDGVTKKRFVCSFPFVVVTARTVVYWPAGVPMSIRQQPELLTNYMPKQETHSHTDR</sequence>
<name>C3ZBS0_BRAFL</name>
<accession>C3ZBS0</accession>
<protein>
    <submittedName>
        <fullName evidence="1">Uncharacterized protein</fullName>
    </submittedName>
</protein>
<dbReference type="AlphaFoldDB" id="C3ZBS0"/>
<evidence type="ECO:0000313" key="1">
    <source>
        <dbReference type="EMBL" id="EEN50307.1"/>
    </source>
</evidence>
<organism>
    <name type="scientific">Branchiostoma floridae</name>
    <name type="common">Florida lancelet</name>
    <name type="synonym">Amphioxus</name>
    <dbReference type="NCBI Taxonomy" id="7739"/>
    <lineage>
        <taxon>Eukaryota</taxon>
        <taxon>Metazoa</taxon>
        <taxon>Chordata</taxon>
        <taxon>Cephalochordata</taxon>
        <taxon>Leptocardii</taxon>
        <taxon>Amphioxiformes</taxon>
        <taxon>Branchiostomatidae</taxon>
        <taxon>Branchiostoma</taxon>
    </lineage>
</organism>